<dbReference type="NCBIfam" id="TIGR03086">
    <property type="entry name" value="TIGR03086 family metal-binding protein"/>
    <property type="match status" value="1"/>
</dbReference>
<dbReference type="Pfam" id="PF11716">
    <property type="entry name" value="MDMPI_N"/>
    <property type="match status" value="1"/>
</dbReference>
<reference evidence="2 3" key="1">
    <citation type="submission" date="2024-06" db="EMBL/GenBank/DDBJ databases">
        <title>The Natural Products Discovery Center: Release of the First 8490 Sequenced Strains for Exploring Actinobacteria Biosynthetic Diversity.</title>
        <authorList>
            <person name="Kalkreuter E."/>
            <person name="Kautsar S.A."/>
            <person name="Yang D."/>
            <person name="Bader C.D."/>
            <person name="Teijaro C.N."/>
            <person name="Fluegel L."/>
            <person name="Davis C.M."/>
            <person name="Simpson J.R."/>
            <person name="Lauterbach L."/>
            <person name="Steele A.D."/>
            <person name="Gui C."/>
            <person name="Meng S."/>
            <person name="Li G."/>
            <person name="Viehrig K."/>
            <person name="Ye F."/>
            <person name="Su P."/>
            <person name="Kiefer A.F."/>
            <person name="Nichols A."/>
            <person name="Cepeda A.J."/>
            <person name="Yan W."/>
            <person name="Fan B."/>
            <person name="Jiang Y."/>
            <person name="Adhikari A."/>
            <person name="Zheng C.-J."/>
            <person name="Schuster L."/>
            <person name="Cowan T.M."/>
            <person name="Smanski M.J."/>
            <person name="Chevrette M.G."/>
            <person name="De Carvalho L.P.S."/>
            <person name="Shen B."/>
        </authorList>
    </citation>
    <scope>NUCLEOTIDE SEQUENCE [LARGE SCALE GENOMIC DNA]</scope>
    <source>
        <strain evidence="2 3">NPDC045974</strain>
    </source>
</reference>
<proteinExistence type="predicted"/>
<dbReference type="EMBL" id="JBEZAE010000003">
    <property type="protein sequence ID" value="MEU7070040.1"/>
    <property type="molecule type" value="Genomic_DNA"/>
</dbReference>
<feature type="domain" description="Mycothiol-dependent maleylpyruvate isomerase metal-binding" evidence="1">
    <location>
        <begin position="24"/>
        <end position="147"/>
    </location>
</feature>
<dbReference type="InterPro" id="IPR034660">
    <property type="entry name" value="DinB/YfiT-like"/>
</dbReference>
<sequence length="209" mass="22109">MSFGWPRGLPCMENTSHTEPVDLGAAAERVARLAEGVDDARLGDPTPCPEYAVRELLGHLAGLCVAFRDAARKRVGPTTGTPPGSTRPVLADDWRTALPKVLAELAAAWREPGAWEGDTQAGGIDLPAAVMGRIALDELLIHGWDLARATGQAYEVSEGELRVSEALLTPTDDTSGDGFFGPVVAVPDGAPLLDRVIGLSGRRPDWRPA</sequence>
<dbReference type="InterPro" id="IPR017520">
    <property type="entry name" value="CHP03086"/>
</dbReference>
<evidence type="ECO:0000313" key="3">
    <source>
        <dbReference type="Proteomes" id="UP001551329"/>
    </source>
</evidence>
<dbReference type="Gene3D" id="1.20.120.450">
    <property type="entry name" value="dinb family like domain"/>
    <property type="match status" value="1"/>
</dbReference>
<accession>A0ABV3C6X0</accession>
<name>A0ABV3C6X0_9ACTN</name>
<dbReference type="Proteomes" id="UP001551329">
    <property type="component" value="Unassembled WGS sequence"/>
</dbReference>
<evidence type="ECO:0000313" key="2">
    <source>
        <dbReference type="EMBL" id="MEU7070040.1"/>
    </source>
</evidence>
<gene>
    <name evidence="2" type="ORF">AB0A88_07800</name>
</gene>
<organism evidence="2 3">
    <name type="scientific">Streptomyces narbonensis</name>
    <dbReference type="NCBI Taxonomy" id="67333"/>
    <lineage>
        <taxon>Bacteria</taxon>
        <taxon>Bacillati</taxon>
        <taxon>Actinomycetota</taxon>
        <taxon>Actinomycetes</taxon>
        <taxon>Kitasatosporales</taxon>
        <taxon>Streptomycetaceae</taxon>
        <taxon>Streptomyces</taxon>
    </lineage>
</organism>
<keyword evidence="3" id="KW-1185">Reference proteome</keyword>
<dbReference type="SUPFAM" id="SSF109854">
    <property type="entry name" value="DinB/YfiT-like putative metalloenzymes"/>
    <property type="match status" value="1"/>
</dbReference>
<dbReference type="NCBIfam" id="TIGR03083">
    <property type="entry name" value="maleylpyruvate isomerase family mycothiol-dependent enzyme"/>
    <property type="match status" value="1"/>
</dbReference>
<dbReference type="InterPro" id="IPR017517">
    <property type="entry name" value="Maleyloyr_isom"/>
</dbReference>
<evidence type="ECO:0000259" key="1">
    <source>
        <dbReference type="Pfam" id="PF11716"/>
    </source>
</evidence>
<comment type="caution">
    <text evidence="2">The sequence shown here is derived from an EMBL/GenBank/DDBJ whole genome shotgun (WGS) entry which is preliminary data.</text>
</comment>
<dbReference type="InterPro" id="IPR024344">
    <property type="entry name" value="MDMPI_metal-binding"/>
</dbReference>
<protein>
    <submittedName>
        <fullName evidence="2">TIGR03086 family metal-binding protein</fullName>
    </submittedName>
</protein>
<dbReference type="RefSeq" id="WP_360019065.1">
    <property type="nucleotide sequence ID" value="NZ_JBEZAE010000003.1"/>
</dbReference>